<feature type="transmembrane region" description="Helical" evidence="2">
    <location>
        <begin position="87"/>
        <end position="104"/>
    </location>
</feature>
<reference evidence="4" key="2">
    <citation type="submission" date="2024-02" db="EMBL/GenBank/DDBJ databases">
        <title>Neisseria leonii sp. nov.</title>
        <authorList>
            <person name="Boutroux M."/>
            <person name="Favre-Rochex S."/>
            <person name="Gorgette O."/>
            <person name="Touak G."/>
            <person name="Muhle E."/>
            <person name="Chesneau O."/>
            <person name="Clermont D."/>
            <person name="Rahi P."/>
        </authorList>
    </citation>
    <scope>NUCLEOTIDE SEQUENCE</scope>
    <source>
        <strain evidence="4">51.81</strain>
    </source>
</reference>
<dbReference type="EMBL" id="CP146598">
    <property type="protein sequence ID" value="WWY03177.1"/>
    <property type="molecule type" value="Genomic_DNA"/>
</dbReference>
<feature type="transmembrane region" description="Helical" evidence="2">
    <location>
        <begin position="110"/>
        <end position="134"/>
    </location>
</feature>
<keyword evidence="2" id="KW-0812">Transmembrane</keyword>
<evidence type="ECO:0000313" key="4">
    <source>
        <dbReference type="EMBL" id="WWY03177.1"/>
    </source>
</evidence>
<feature type="region of interest" description="Disordered" evidence="1">
    <location>
        <begin position="273"/>
        <end position="359"/>
    </location>
</feature>
<evidence type="ECO:0008006" key="6">
    <source>
        <dbReference type="Google" id="ProtNLM"/>
    </source>
</evidence>
<feature type="compositionally biased region" description="Gly residues" evidence="1">
    <location>
        <begin position="332"/>
        <end position="359"/>
    </location>
</feature>
<dbReference type="Proteomes" id="UP001149607">
    <property type="component" value="Chromosome"/>
</dbReference>
<keyword evidence="2" id="KW-0472">Membrane</keyword>
<evidence type="ECO:0000313" key="5">
    <source>
        <dbReference type="Proteomes" id="UP001149607"/>
    </source>
</evidence>
<evidence type="ECO:0000256" key="2">
    <source>
        <dbReference type="SAM" id="Phobius"/>
    </source>
</evidence>
<proteinExistence type="predicted"/>
<feature type="compositionally biased region" description="Gly residues" evidence="1">
    <location>
        <begin position="306"/>
        <end position="317"/>
    </location>
</feature>
<dbReference type="EMBL" id="JAPQFL010000001">
    <property type="protein sequence ID" value="MDD9326755.1"/>
    <property type="molecule type" value="Genomic_DNA"/>
</dbReference>
<organism evidence="3">
    <name type="scientific">Neisseria leonii</name>
    <dbReference type="NCBI Taxonomy" id="2995413"/>
    <lineage>
        <taxon>Bacteria</taxon>
        <taxon>Pseudomonadati</taxon>
        <taxon>Pseudomonadota</taxon>
        <taxon>Betaproteobacteria</taxon>
        <taxon>Neisseriales</taxon>
        <taxon>Neisseriaceae</taxon>
        <taxon>Neisseria</taxon>
    </lineage>
</organism>
<protein>
    <recommendedName>
        <fullName evidence="6">Tail assembly protein</fullName>
    </recommendedName>
</protein>
<reference evidence="3" key="1">
    <citation type="submission" date="2022-10" db="EMBL/GenBank/DDBJ databases">
        <authorList>
            <person name="Boutroux M."/>
        </authorList>
    </citation>
    <scope>NUCLEOTIDE SEQUENCE</scope>
    <source>
        <strain evidence="3">51.81</strain>
    </source>
</reference>
<dbReference type="AlphaFoldDB" id="A0A9X4I9V6"/>
<keyword evidence="2" id="KW-1133">Transmembrane helix</keyword>
<gene>
    <name evidence="3" type="ORF">ORY91_000122</name>
    <name evidence="4" type="ORF">V9W64_10925</name>
</gene>
<sequence>MITVCLYGELRSYGRRFPMHVDSPAEALRGLFTQIKGLREAVRQGLFQVRFNKRDYTEDEVKESFGEKASGVLHIVPRAAGAGKNGGVIQVIVGIVLIVVSIWFPPAGVAAGSIWGTGFMMGMSLLLGGISTLMTKPPEMGLGKGAKDGHNSAFSNLSNTAGQGLPIPLAYGLCYCGSRVVSQGISSRRVPADIDKQVEQSGNRPGQGKGWFAAGMPARIDAHVHHIPGQAAVSPDGRIYRTDFTDESVRQANHKKNLRYVAIGGGASWRGREHGGRYSDGNMGEIGDRGEGWGPDNGKDWSPGGNMRGGDPGGGLFGRDTGNEADGDGGRDTGGGLFGGRDGGGSGGGSGGDTTGSLF</sequence>
<accession>A0A9X4I9V6</accession>
<evidence type="ECO:0000313" key="3">
    <source>
        <dbReference type="EMBL" id="MDD9326755.1"/>
    </source>
</evidence>
<dbReference type="RefSeq" id="WP_274584102.1">
    <property type="nucleotide sequence ID" value="NZ_CP146598.1"/>
</dbReference>
<evidence type="ECO:0000256" key="1">
    <source>
        <dbReference type="SAM" id="MobiDB-lite"/>
    </source>
</evidence>
<keyword evidence="5" id="KW-1185">Reference proteome</keyword>
<name>A0A9X4I9V6_9NEIS</name>